<dbReference type="PANTHER" id="PTHR11022:SF41">
    <property type="entry name" value="PEPTIDOGLYCAN-RECOGNITION PROTEIN LC-RELATED"/>
    <property type="match status" value="1"/>
</dbReference>
<dbReference type="CDD" id="cd06583">
    <property type="entry name" value="PGRP"/>
    <property type="match status" value="1"/>
</dbReference>
<dbReference type="GO" id="GO:0009253">
    <property type="term" value="P:peptidoglycan catabolic process"/>
    <property type="evidence" value="ECO:0007669"/>
    <property type="project" value="InterPro"/>
</dbReference>
<dbReference type="Pfam" id="PF01510">
    <property type="entry name" value="Amidase_2"/>
    <property type="match status" value="1"/>
</dbReference>
<sequence>MTVIGKEGANLHVQAMQGGKAYDGYVSQELVEHLSPSAPGFEESLAAKDWPAAAQHLSKLQRTEIDDLLKLCSASELAHLTLGVLSSKPGPYQRVSEAIARLNFAASIAGTQLWLAQSALESEQAKFQVKVIAREAWGALPPDKGKGWDEYPSNTHLPLTRIVVHHTADPLGQTVKDLESKERKAGYADMPYHFVIARNGEIYEGRRINIVGAHAGEFKNNKDITKDPDYGAIGIVLTGDFESRMENGWSPDKPTQAQLTSLQRLLSHLVWKYSLSPDSILKHSEVKRDGKPKVCPGEHLSSYVDLGKTVARQALKRLKAAEDEFQAAEQRASTLKLK</sequence>
<keyword evidence="2" id="KW-0175">Coiled coil</keyword>
<dbReference type="Proteomes" id="UP000537825">
    <property type="component" value="Unassembled WGS sequence"/>
</dbReference>
<dbReference type="InterPro" id="IPR002502">
    <property type="entry name" value="Amidase_domain"/>
</dbReference>
<feature type="domain" description="Peptidoglycan recognition protein family" evidence="4">
    <location>
        <begin position="129"/>
        <end position="287"/>
    </location>
</feature>
<feature type="coiled-coil region" evidence="2">
    <location>
        <begin position="311"/>
        <end position="338"/>
    </location>
</feature>
<organism evidence="5 6">
    <name type="scientific">Corallococcus exiguus</name>
    <dbReference type="NCBI Taxonomy" id="83462"/>
    <lineage>
        <taxon>Bacteria</taxon>
        <taxon>Pseudomonadati</taxon>
        <taxon>Myxococcota</taxon>
        <taxon>Myxococcia</taxon>
        <taxon>Myxococcales</taxon>
        <taxon>Cystobacterineae</taxon>
        <taxon>Myxococcaceae</taxon>
        <taxon>Corallococcus</taxon>
    </lineage>
</organism>
<dbReference type="RefSeq" id="WP_161662735.1">
    <property type="nucleotide sequence ID" value="NZ_CBCSLE010000007.1"/>
</dbReference>
<evidence type="ECO:0000259" key="4">
    <source>
        <dbReference type="SMART" id="SM00701"/>
    </source>
</evidence>
<gene>
    <name evidence="5" type="ORF">GTZ93_09150</name>
</gene>
<dbReference type="InterPro" id="IPR036505">
    <property type="entry name" value="Amidase/PGRP_sf"/>
</dbReference>
<evidence type="ECO:0000259" key="3">
    <source>
        <dbReference type="SMART" id="SM00644"/>
    </source>
</evidence>
<proteinExistence type="inferred from homology"/>
<dbReference type="SUPFAM" id="SSF55846">
    <property type="entry name" value="N-acetylmuramoyl-L-alanine amidase-like"/>
    <property type="match status" value="1"/>
</dbReference>
<evidence type="ECO:0000313" key="5">
    <source>
        <dbReference type="EMBL" id="NBC39998.1"/>
    </source>
</evidence>
<dbReference type="SMART" id="SM00701">
    <property type="entry name" value="PGRP"/>
    <property type="match status" value="1"/>
</dbReference>
<comment type="caution">
    <text evidence="5">The sequence shown here is derived from an EMBL/GenBank/DDBJ whole genome shotgun (WGS) entry which is preliminary data.</text>
</comment>
<evidence type="ECO:0008006" key="7">
    <source>
        <dbReference type="Google" id="ProtNLM"/>
    </source>
</evidence>
<feature type="domain" description="N-acetylmuramoyl-L-alanine amidase" evidence="3">
    <location>
        <begin position="148"/>
        <end position="297"/>
    </location>
</feature>
<evidence type="ECO:0000256" key="1">
    <source>
        <dbReference type="ARBA" id="ARBA00007553"/>
    </source>
</evidence>
<name>A0A7X4Y6U2_9BACT</name>
<dbReference type="PANTHER" id="PTHR11022">
    <property type="entry name" value="PEPTIDOGLYCAN RECOGNITION PROTEIN"/>
    <property type="match status" value="1"/>
</dbReference>
<reference evidence="5 6" key="1">
    <citation type="submission" date="2020-01" db="EMBL/GenBank/DDBJ databases">
        <title>The draft genome sequence of Corallococcus exiguus DSM 14696.</title>
        <authorList>
            <person name="Zhang X."/>
            <person name="Zhu H."/>
        </authorList>
    </citation>
    <scope>NUCLEOTIDE SEQUENCE [LARGE SCALE GENOMIC DNA]</scope>
    <source>
        <strain evidence="5 6">DSM 14696</strain>
    </source>
</reference>
<dbReference type="SMART" id="SM00644">
    <property type="entry name" value="Ami_2"/>
    <property type="match status" value="1"/>
</dbReference>
<dbReference type="EMBL" id="JAAAPK010000002">
    <property type="protein sequence ID" value="NBC39998.1"/>
    <property type="molecule type" value="Genomic_DNA"/>
</dbReference>
<dbReference type="InterPro" id="IPR006619">
    <property type="entry name" value="PGRP_domain_met/bac"/>
</dbReference>
<evidence type="ECO:0000256" key="2">
    <source>
        <dbReference type="SAM" id="Coils"/>
    </source>
</evidence>
<dbReference type="AlphaFoldDB" id="A0A7X4Y6U2"/>
<dbReference type="GO" id="GO:0008745">
    <property type="term" value="F:N-acetylmuramoyl-L-alanine amidase activity"/>
    <property type="evidence" value="ECO:0007669"/>
    <property type="project" value="InterPro"/>
</dbReference>
<evidence type="ECO:0000313" key="6">
    <source>
        <dbReference type="Proteomes" id="UP000537825"/>
    </source>
</evidence>
<dbReference type="InterPro" id="IPR015510">
    <property type="entry name" value="PGRP"/>
</dbReference>
<dbReference type="GO" id="GO:0008270">
    <property type="term" value="F:zinc ion binding"/>
    <property type="evidence" value="ECO:0007669"/>
    <property type="project" value="InterPro"/>
</dbReference>
<protein>
    <recommendedName>
        <fullName evidence="7">N-acetylmuramoyl-L-alanine amidase</fullName>
    </recommendedName>
</protein>
<keyword evidence="6" id="KW-1185">Reference proteome</keyword>
<dbReference type="Gene3D" id="3.40.80.10">
    <property type="entry name" value="Peptidoglycan recognition protein-like"/>
    <property type="match status" value="1"/>
</dbReference>
<comment type="similarity">
    <text evidence="1">Belongs to the N-acetylmuramoyl-L-alanine amidase 2 family.</text>
</comment>
<accession>A0A7X4Y6U2</accession>